<keyword evidence="3" id="KW-1185">Reference proteome</keyword>
<name>A0A0D7AMZ4_9AGAR</name>
<evidence type="ECO:0000313" key="2">
    <source>
        <dbReference type="EMBL" id="KIY52163.1"/>
    </source>
</evidence>
<dbReference type="Proteomes" id="UP000054144">
    <property type="component" value="Unassembled WGS sequence"/>
</dbReference>
<feature type="domain" description="Protein CPL1-like" evidence="1">
    <location>
        <begin position="108"/>
        <end position="168"/>
    </location>
</feature>
<evidence type="ECO:0000313" key="3">
    <source>
        <dbReference type="Proteomes" id="UP000054144"/>
    </source>
</evidence>
<dbReference type="OrthoDB" id="439917at2759"/>
<organism evidence="2 3">
    <name type="scientific">Fistulina hepatica ATCC 64428</name>
    <dbReference type="NCBI Taxonomy" id="1128425"/>
    <lineage>
        <taxon>Eukaryota</taxon>
        <taxon>Fungi</taxon>
        <taxon>Dikarya</taxon>
        <taxon>Basidiomycota</taxon>
        <taxon>Agaricomycotina</taxon>
        <taxon>Agaricomycetes</taxon>
        <taxon>Agaricomycetidae</taxon>
        <taxon>Agaricales</taxon>
        <taxon>Fistulinaceae</taxon>
        <taxon>Fistulina</taxon>
    </lineage>
</organism>
<evidence type="ECO:0000259" key="1">
    <source>
        <dbReference type="Pfam" id="PF21671"/>
    </source>
</evidence>
<sequence>MQDRALIDVCANLDADLVVHALAPLLDVKNLDLQLCLCIKDLDIFLETHLFSLITSNLLGPIKAVLSLLDKVVRLLCHILVVSANLLTLVELSVTKVIHCKMGVAALRLGGGCITPGPFADVSRAPQLVGEDCTQRANVRAASCVNAQCMVIRCASGFKPNQDRTACVVDGTSLRIKRDIRLYAQADAQLLATVQLALKLLLQFDEESAQLVSSGPTAVSVDAQKLIAEVIAVVSNLLKFAPIVANGTAPTLEGINQDELLVDLVATLSLVAQLNAEMTGCRCDIAITVQALLDALNEIVSLGSLQATVAPPLPVAPTAPFASTASVDASTSAAVAVPNAASAQLPLASLELFTEFVVDGTGPIAAHATAAVDADVSILDNLGSVVDTDADGHATADVPALLTADTDVTSAADVDADALADAHVNSDMATNTNLRNLAKRTRVHMQRRR</sequence>
<dbReference type="InterPro" id="IPR048661">
    <property type="entry name" value="CPL1-like"/>
</dbReference>
<proteinExistence type="predicted"/>
<protein>
    <recommendedName>
        <fullName evidence="1">Protein CPL1-like domain-containing protein</fullName>
    </recommendedName>
</protein>
<reference evidence="2 3" key="1">
    <citation type="journal article" date="2015" name="Fungal Genet. Biol.">
        <title>Evolution of novel wood decay mechanisms in Agaricales revealed by the genome sequences of Fistulina hepatica and Cylindrobasidium torrendii.</title>
        <authorList>
            <person name="Floudas D."/>
            <person name="Held B.W."/>
            <person name="Riley R."/>
            <person name="Nagy L.G."/>
            <person name="Koehler G."/>
            <person name="Ransdell A.S."/>
            <person name="Younus H."/>
            <person name="Chow J."/>
            <person name="Chiniquy J."/>
            <person name="Lipzen A."/>
            <person name="Tritt A."/>
            <person name="Sun H."/>
            <person name="Haridas S."/>
            <person name="LaButti K."/>
            <person name="Ohm R.A."/>
            <person name="Kues U."/>
            <person name="Blanchette R.A."/>
            <person name="Grigoriev I.V."/>
            <person name="Minto R.E."/>
            <person name="Hibbett D.S."/>
        </authorList>
    </citation>
    <scope>NUCLEOTIDE SEQUENCE [LARGE SCALE GENOMIC DNA]</scope>
    <source>
        <strain evidence="2 3">ATCC 64428</strain>
    </source>
</reference>
<dbReference type="Pfam" id="PF21671">
    <property type="entry name" value="CPL1-like"/>
    <property type="match status" value="1"/>
</dbReference>
<dbReference type="AlphaFoldDB" id="A0A0D7AMZ4"/>
<accession>A0A0D7AMZ4</accession>
<dbReference type="EMBL" id="KN881645">
    <property type="protein sequence ID" value="KIY52163.1"/>
    <property type="molecule type" value="Genomic_DNA"/>
</dbReference>
<gene>
    <name evidence="2" type="ORF">FISHEDRAFT_56140</name>
</gene>